<proteinExistence type="predicted"/>
<comment type="caution">
    <text evidence="3">The sequence shown here is derived from an EMBL/GenBank/DDBJ whole genome shotgun (WGS) entry which is preliminary data.</text>
</comment>
<keyword evidence="4" id="KW-1185">Reference proteome</keyword>
<feature type="domain" description="Anti-sigma factor NepR" evidence="2">
    <location>
        <begin position="50"/>
        <end position="80"/>
    </location>
</feature>
<evidence type="ECO:0000313" key="3">
    <source>
        <dbReference type="EMBL" id="PHK96656.1"/>
    </source>
</evidence>
<feature type="region of interest" description="Disordered" evidence="1">
    <location>
        <begin position="1"/>
        <end position="50"/>
    </location>
</feature>
<dbReference type="AlphaFoldDB" id="A0A2C7AHG0"/>
<protein>
    <recommendedName>
        <fullName evidence="2">Anti-sigma factor NepR domain-containing protein</fullName>
    </recommendedName>
</protein>
<gene>
    <name evidence="3" type="ORF">CR162_01695</name>
</gene>
<evidence type="ECO:0000256" key="1">
    <source>
        <dbReference type="SAM" id="MobiDB-lite"/>
    </source>
</evidence>
<dbReference type="EMBL" id="PDNU01000002">
    <property type="protein sequence ID" value="PHK96656.1"/>
    <property type="molecule type" value="Genomic_DNA"/>
</dbReference>
<name>A0A2C7AHG0_9PROT</name>
<organism evidence="3 4">
    <name type="scientific">Teichococcus rhizosphaerae</name>
    <dbReference type="NCBI Taxonomy" id="1335062"/>
    <lineage>
        <taxon>Bacteria</taxon>
        <taxon>Pseudomonadati</taxon>
        <taxon>Pseudomonadota</taxon>
        <taxon>Alphaproteobacteria</taxon>
        <taxon>Acetobacterales</taxon>
        <taxon>Roseomonadaceae</taxon>
        <taxon>Roseomonas</taxon>
    </lineage>
</organism>
<evidence type="ECO:0000313" key="4">
    <source>
        <dbReference type="Proteomes" id="UP000223527"/>
    </source>
</evidence>
<accession>A0A2C7AHG0</accession>
<dbReference type="Pfam" id="PF18557">
    <property type="entry name" value="NepR"/>
    <property type="match status" value="1"/>
</dbReference>
<dbReference type="InterPro" id="IPR041649">
    <property type="entry name" value="NepR"/>
</dbReference>
<evidence type="ECO:0000259" key="2">
    <source>
        <dbReference type="Pfam" id="PF18557"/>
    </source>
</evidence>
<sequence>MAHHFVRQRDCRVAKPASVSSPAQEDQAAATPEDEVAGGTAPASGTTRREWLDERIREEYQEVAEEPLPPRLLALLRRLRPTTH</sequence>
<dbReference type="Proteomes" id="UP000223527">
    <property type="component" value="Unassembled WGS sequence"/>
</dbReference>
<reference evidence="3 4" key="1">
    <citation type="submission" date="2017-10" db="EMBL/GenBank/DDBJ databases">
        <authorList>
            <person name="Banno H."/>
            <person name="Chua N.-H."/>
        </authorList>
    </citation>
    <scope>NUCLEOTIDE SEQUENCE [LARGE SCALE GENOMIC DNA]</scope>
    <source>
        <strain evidence="3 4">YW11</strain>
    </source>
</reference>